<comment type="similarity">
    <text evidence="3">Belongs to the exportin family.</text>
</comment>
<evidence type="ECO:0000256" key="1">
    <source>
        <dbReference type="ARBA" id="ARBA00004123"/>
    </source>
</evidence>
<dbReference type="KEGG" id="cbr:CBG_09629"/>
<dbReference type="CTD" id="8579123"/>
<dbReference type="STRING" id="6238.A8X8M1"/>
<keyword evidence="10" id="KW-1185">Reference proteome</keyword>
<dbReference type="FunFam" id="1.25.10.10:FF:000520">
    <property type="entry name" value="Exportin-7-A"/>
    <property type="match status" value="1"/>
</dbReference>
<evidence type="ECO:0000256" key="6">
    <source>
        <dbReference type="ARBA" id="ARBA00022927"/>
    </source>
</evidence>
<dbReference type="AlphaFoldDB" id="A8X8M1"/>
<keyword evidence="7" id="KW-0539">Nucleus</keyword>
<evidence type="ECO:0000256" key="2">
    <source>
        <dbReference type="ARBA" id="ARBA00004496"/>
    </source>
</evidence>
<dbReference type="PANTHER" id="PTHR12596">
    <property type="entry name" value="EXPORTIN 4,7-RELATED"/>
    <property type="match status" value="1"/>
</dbReference>
<keyword evidence="4" id="KW-0813">Transport</keyword>
<dbReference type="GO" id="GO:0006611">
    <property type="term" value="P:protein export from nucleus"/>
    <property type="evidence" value="ECO:0000318"/>
    <property type="project" value="GO_Central"/>
</dbReference>
<dbReference type="HOGENOM" id="CLU_005409_1_1_1"/>
<dbReference type="FunCoup" id="A8X8M1">
    <property type="interactions" value="3507"/>
</dbReference>
<dbReference type="WormBase" id="CBG09629">
    <property type="protein sequence ID" value="CBP08263"/>
    <property type="gene ID" value="WBGene00031187"/>
</dbReference>
<dbReference type="InterPro" id="IPR057947">
    <property type="entry name" value="TPR_XPO7/RBP17"/>
</dbReference>
<evidence type="ECO:0000313" key="11">
    <source>
        <dbReference type="WormBase" id="CBG09629"/>
    </source>
</evidence>
<dbReference type="EMBL" id="HE600998">
    <property type="protein sequence ID" value="CAP28982.2"/>
    <property type="molecule type" value="Genomic_DNA"/>
</dbReference>
<dbReference type="GeneID" id="8579123"/>
<dbReference type="Gene3D" id="1.25.10.10">
    <property type="entry name" value="Leucine-rich Repeat Variant"/>
    <property type="match status" value="1"/>
</dbReference>
<dbReference type="eggNOG" id="KOG1410">
    <property type="taxonomic scope" value="Eukaryota"/>
</dbReference>
<dbReference type="InParanoid" id="A8X8M1"/>
<dbReference type="GO" id="GO:0005049">
    <property type="term" value="F:nuclear export signal receptor activity"/>
    <property type="evidence" value="ECO:0000318"/>
    <property type="project" value="GO_Central"/>
</dbReference>
<keyword evidence="5" id="KW-0963">Cytoplasm</keyword>
<gene>
    <name evidence="9 11" type="ORF">CBG09629</name>
    <name evidence="9" type="ORF">CBG_09629</name>
</gene>
<evidence type="ECO:0000313" key="10">
    <source>
        <dbReference type="Proteomes" id="UP000008549"/>
    </source>
</evidence>
<proteinExistence type="inferred from homology"/>
<evidence type="ECO:0000256" key="4">
    <source>
        <dbReference type="ARBA" id="ARBA00022448"/>
    </source>
</evidence>
<feature type="domain" description="Exportin-7/Ran-binding protein 17 TPR repeats" evidence="8">
    <location>
        <begin position="431"/>
        <end position="670"/>
    </location>
</feature>
<keyword evidence="6" id="KW-0653">Protein transport</keyword>
<evidence type="ECO:0000256" key="5">
    <source>
        <dbReference type="ARBA" id="ARBA00022490"/>
    </source>
</evidence>
<evidence type="ECO:0000256" key="3">
    <source>
        <dbReference type="ARBA" id="ARBA00009466"/>
    </source>
</evidence>
<reference evidence="9 10" key="2">
    <citation type="journal article" date="2011" name="PLoS Genet.">
        <title>Caenorhabditis briggsae recombinant inbred line genotypes reveal inter-strain incompatibility and the evolution of recombination.</title>
        <authorList>
            <person name="Ross J.A."/>
            <person name="Koboldt D.C."/>
            <person name="Staisch J.E."/>
            <person name="Chamberlin H.M."/>
            <person name="Gupta B.P."/>
            <person name="Miller R.D."/>
            <person name="Baird S.E."/>
            <person name="Haag E.S."/>
        </authorList>
    </citation>
    <scope>NUCLEOTIDE SEQUENCE [LARGE SCALE GENOMIC DNA]</scope>
    <source>
        <strain evidence="9 10">AF16</strain>
    </source>
</reference>
<organism evidence="9 10">
    <name type="scientific">Caenorhabditis briggsae</name>
    <dbReference type="NCBI Taxonomy" id="6238"/>
    <lineage>
        <taxon>Eukaryota</taxon>
        <taxon>Metazoa</taxon>
        <taxon>Ecdysozoa</taxon>
        <taxon>Nematoda</taxon>
        <taxon>Chromadorea</taxon>
        <taxon>Rhabditida</taxon>
        <taxon>Rhabditina</taxon>
        <taxon>Rhabditomorpha</taxon>
        <taxon>Rhabditoidea</taxon>
        <taxon>Rhabditidae</taxon>
        <taxon>Peloderinae</taxon>
        <taxon>Caenorhabditis</taxon>
    </lineage>
</organism>
<dbReference type="Pfam" id="PF25795">
    <property type="entry name" value="TPR_XPO7"/>
    <property type="match status" value="1"/>
</dbReference>
<dbReference type="RefSeq" id="XP_045093993.1">
    <property type="nucleotide sequence ID" value="XM_045237609.1"/>
</dbReference>
<dbReference type="InterPro" id="IPR016024">
    <property type="entry name" value="ARM-type_fold"/>
</dbReference>
<dbReference type="InterPro" id="IPR011989">
    <property type="entry name" value="ARM-like"/>
</dbReference>
<name>A8X8M1_CAEBR</name>
<dbReference type="GO" id="GO:0005737">
    <property type="term" value="C:cytoplasm"/>
    <property type="evidence" value="ECO:0000318"/>
    <property type="project" value="GO_Central"/>
</dbReference>
<dbReference type="SUPFAM" id="SSF48371">
    <property type="entry name" value="ARM repeat"/>
    <property type="match status" value="1"/>
</dbReference>
<evidence type="ECO:0000259" key="8">
    <source>
        <dbReference type="Pfam" id="PF25795"/>
    </source>
</evidence>
<evidence type="ECO:0000256" key="7">
    <source>
        <dbReference type="ARBA" id="ARBA00023242"/>
    </source>
</evidence>
<sequence length="1132" mass="129578">MDELPVLNNLCKDLYESVDPQVRHRAEMNLAELSESPECLQRCMLLLARGDLTSHFQYPYGPMVASTTLMKLLGGKTSITSTQKLELAKYLLEMLGQGAPQFPSYLVTSLCQLFARLTKQEWTYQSSEASNQAEDAKVEYPFRDPVDSLVKTINMDNLEESMLAVQLLTMLVSDMNSAAGMESVNKHRKNLSQFRDDFLYEIFSVSLTFLSDNVDRNLNDRQIALLHAVLNLNLQCLLFDYIGSLTDETSEDNCNVQIPTAWRASFTDGKIVQLMFKLLTKLPQESSEKVMTIIAQLASIRRTLFNGTERQAYVQKLVEGVVSVIMNPEKLSDQAAFHEFCRLIARLKTNYQLCELIAVPCYSHMLRLLAEFTVQSLRMMEFSANSTYFLMTFWQRMVTSVPYVRNNDEHLLNVYCPEIMTAFIESRLQHVENVIREGAENPLDDQGSTLQIMEHLAIICRCEYEKTCKLLTQHFDQNANIWMNGSENDINTTIAEGRLVWLITLIGTAVFGKTTSTSSDSHDKMDGEMIARCITVMRFNDNRLQLSNTTIPLKGNLRLEVSFIHMLEQFRRAYIMDQITRASSVYDTLEAELRIAEESDMLGVIVQKILTNLKFWPSNSELLDLSLSLLKDLSLGYSAVRKLFRLPEVQLLLNNHTADHFIFLGPTIDYQTMKQRTTFYEALTRLLTTDYADDEEMLQRFLRPLTGTHSHFETKSNSYISDTVEGICTVIQNNCQGIEEEQLKVSYFLICQNYVFIFQKIITGLCRDLRGVAIASTTKAIFQILFEWMYPEVFNIMQFSVEKWPGCADVITPILRLLSEMVQNRQQRLKFEMSSCSAVLLFKETSKIVSIYGDRLLQLPEVSKDRVYKERYKNIGVIFLILKNALIGAYVPFGVFRLYGDSCLQDALTTFIKLFMSIPQDDFHSYTKIAQNHYNLLEHVVQDNMPFVTNLSVDVFCSLLRSIHSGLSSVDAIVITSACSSLDTILNYLYRRLTRSTPPTNKVGMDPEGDNILIAIKQHPDILAKMLQAVITLMMFGEVKCQWSLSRPLLGLILIQEDVYSNMKRELTSQQTYDRQADFDQLFTQLMSNVEMNLTVKNKDTFTQNLTRFRRDIALVLKGQSLPANSVSQEMQ</sequence>
<protein>
    <submittedName>
        <fullName evidence="9">Protein CBG09629</fullName>
    </submittedName>
</protein>
<dbReference type="GO" id="GO:0005643">
    <property type="term" value="C:nuclear pore"/>
    <property type="evidence" value="ECO:0000318"/>
    <property type="project" value="GO_Central"/>
</dbReference>
<evidence type="ECO:0000313" key="9">
    <source>
        <dbReference type="EMBL" id="CAP28982.2"/>
    </source>
</evidence>
<dbReference type="InterPro" id="IPR044189">
    <property type="entry name" value="XPO4/7-like"/>
</dbReference>
<accession>A8X8M1</accession>
<dbReference type="PANTHER" id="PTHR12596:SF2">
    <property type="entry name" value="EXPORTIN-7 ISOFORM X1"/>
    <property type="match status" value="1"/>
</dbReference>
<dbReference type="Proteomes" id="UP000008549">
    <property type="component" value="Unassembled WGS sequence"/>
</dbReference>
<reference evidence="9 10" key="1">
    <citation type="journal article" date="2003" name="PLoS Biol.">
        <title>The genome sequence of Caenorhabditis briggsae: a platform for comparative genomics.</title>
        <authorList>
            <person name="Stein L.D."/>
            <person name="Bao Z."/>
            <person name="Blasiar D."/>
            <person name="Blumenthal T."/>
            <person name="Brent M.R."/>
            <person name="Chen N."/>
            <person name="Chinwalla A."/>
            <person name="Clarke L."/>
            <person name="Clee C."/>
            <person name="Coghlan A."/>
            <person name="Coulson A."/>
            <person name="D'Eustachio P."/>
            <person name="Fitch D.H."/>
            <person name="Fulton L.A."/>
            <person name="Fulton R.E."/>
            <person name="Griffiths-Jones S."/>
            <person name="Harris T.W."/>
            <person name="Hillier L.W."/>
            <person name="Kamath R."/>
            <person name="Kuwabara P.E."/>
            <person name="Mardis E.R."/>
            <person name="Marra M.A."/>
            <person name="Miner T.L."/>
            <person name="Minx P."/>
            <person name="Mullikin J.C."/>
            <person name="Plumb R.W."/>
            <person name="Rogers J."/>
            <person name="Schein J.E."/>
            <person name="Sohrmann M."/>
            <person name="Spieth J."/>
            <person name="Stajich J.E."/>
            <person name="Wei C."/>
            <person name="Willey D."/>
            <person name="Wilson R.K."/>
            <person name="Durbin R."/>
            <person name="Waterston R.H."/>
        </authorList>
    </citation>
    <scope>NUCLEOTIDE SEQUENCE [LARGE SCALE GENOMIC DNA]</scope>
    <source>
        <strain evidence="9 10">AF16</strain>
    </source>
</reference>
<comment type="subcellular location">
    <subcellularLocation>
        <location evidence="2">Cytoplasm</location>
    </subcellularLocation>
    <subcellularLocation>
        <location evidence="1">Nucleus</location>
    </subcellularLocation>
</comment>
<dbReference type="OMA" id="DCFHELC"/>